<dbReference type="InterPro" id="IPR029039">
    <property type="entry name" value="Flavoprotein-like_sf"/>
</dbReference>
<keyword evidence="1" id="KW-0472">Membrane</keyword>
<sequence length="254" mass="26763">MYGSLIPSSRGETGPSRLATYAVLGVSVIVLLSVIHLVFLTNEVVAMLRPPRVHAMPAVLTAVAPSPSLDVTPPHILIVHSGDDNLRQFGAEVARGVASVPSLLRVVSSLNATFDDVRWADGILLGTNVYNANVDPVLTQWINTWKPKDFELSSKVAGAFAVAGGVSAGEELTTLSLLHSMLVFRLVVVGGETWTSAFGATAVVGEGPFKSSPVGGGWPSVCYRANQTIPAMFLDKAFGLGRRVTQVASKLKAT</sequence>
<keyword evidence="1" id="KW-0812">Transmembrane</keyword>
<dbReference type="GO" id="GO:0016491">
    <property type="term" value="F:oxidoreductase activity"/>
    <property type="evidence" value="ECO:0007669"/>
    <property type="project" value="InterPro"/>
</dbReference>
<dbReference type="EMBL" id="VJMH01007328">
    <property type="protein sequence ID" value="KAF0684061.1"/>
    <property type="molecule type" value="Genomic_DNA"/>
</dbReference>
<reference evidence="4 5" key="1">
    <citation type="submission" date="2019-03" db="EMBL/GenBank/DDBJ databases">
        <authorList>
            <person name="Gaulin E."/>
            <person name="Dumas B."/>
        </authorList>
    </citation>
    <scope>NUCLEOTIDE SEQUENCE [LARGE SCALE GENOMIC DNA]</scope>
    <source>
        <strain evidence="4">CBS 568.67</strain>
    </source>
</reference>
<dbReference type="SUPFAM" id="SSF52218">
    <property type="entry name" value="Flavoproteins"/>
    <property type="match status" value="1"/>
</dbReference>
<evidence type="ECO:0000313" key="3">
    <source>
        <dbReference type="EMBL" id="KAF0684061.1"/>
    </source>
</evidence>
<name>A0A485LP28_9STRA</name>
<dbReference type="InterPro" id="IPR005025">
    <property type="entry name" value="FMN_Rdtase-like_dom"/>
</dbReference>
<feature type="transmembrane region" description="Helical" evidence="1">
    <location>
        <begin position="20"/>
        <end position="40"/>
    </location>
</feature>
<evidence type="ECO:0000313" key="4">
    <source>
        <dbReference type="EMBL" id="VFU00625.1"/>
    </source>
</evidence>
<feature type="domain" description="NADPH-dependent FMN reductase-like" evidence="2">
    <location>
        <begin position="111"/>
        <end position="198"/>
    </location>
</feature>
<protein>
    <submittedName>
        <fullName evidence="4">Aste57867_23982 protein</fullName>
    </submittedName>
</protein>
<dbReference type="AlphaFoldDB" id="A0A485LP28"/>
<dbReference type="Proteomes" id="UP000332933">
    <property type="component" value="Unassembled WGS sequence"/>
</dbReference>
<keyword evidence="1" id="KW-1133">Transmembrane helix</keyword>
<evidence type="ECO:0000259" key="2">
    <source>
        <dbReference type="Pfam" id="PF03358"/>
    </source>
</evidence>
<keyword evidence="5" id="KW-1185">Reference proteome</keyword>
<dbReference type="OrthoDB" id="78847at2759"/>
<organism evidence="4 5">
    <name type="scientific">Aphanomyces stellatus</name>
    <dbReference type="NCBI Taxonomy" id="120398"/>
    <lineage>
        <taxon>Eukaryota</taxon>
        <taxon>Sar</taxon>
        <taxon>Stramenopiles</taxon>
        <taxon>Oomycota</taxon>
        <taxon>Saprolegniomycetes</taxon>
        <taxon>Saprolegniales</taxon>
        <taxon>Verrucalvaceae</taxon>
        <taxon>Aphanomyces</taxon>
    </lineage>
</organism>
<gene>
    <name evidence="4" type="primary">Aste57867_23982</name>
    <name evidence="3" type="ORF">As57867_023909</name>
    <name evidence="4" type="ORF">ASTE57867_23982</name>
</gene>
<accession>A0A485LP28</accession>
<dbReference type="Pfam" id="PF03358">
    <property type="entry name" value="FMN_red"/>
    <property type="match status" value="1"/>
</dbReference>
<evidence type="ECO:0000256" key="1">
    <source>
        <dbReference type="SAM" id="Phobius"/>
    </source>
</evidence>
<evidence type="ECO:0000313" key="5">
    <source>
        <dbReference type="Proteomes" id="UP000332933"/>
    </source>
</evidence>
<dbReference type="EMBL" id="CAADRA010007354">
    <property type="protein sequence ID" value="VFU00625.1"/>
    <property type="molecule type" value="Genomic_DNA"/>
</dbReference>
<dbReference type="Gene3D" id="3.40.50.360">
    <property type="match status" value="1"/>
</dbReference>
<reference evidence="3" key="2">
    <citation type="submission" date="2019-06" db="EMBL/GenBank/DDBJ databases">
        <title>Genomics analysis of Aphanomyces spp. identifies a new class of oomycete effector associated with host adaptation.</title>
        <authorList>
            <person name="Gaulin E."/>
        </authorList>
    </citation>
    <scope>NUCLEOTIDE SEQUENCE</scope>
    <source>
        <strain evidence="3">CBS 578.67</strain>
    </source>
</reference>
<proteinExistence type="predicted"/>